<keyword evidence="8" id="KW-0539">Nucleus</keyword>
<keyword evidence="5" id="KW-0479">Metal-binding</keyword>
<evidence type="ECO:0000256" key="11">
    <source>
        <dbReference type="ARBA" id="ARBA00032212"/>
    </source>
</evidence>
<evidence type="ECO:0000256" key="8">
    <source>
        <dbReference type="ARBA" id="ARBA00023242"/>
    </source>
</evidence>
<keyword evidence="6" id="KW-0863">Zinc-finger</keyword>
<dbReference type="GO" id="GO:0005634">
    <property type="term" value="C:nucleus"/>
    <property type="evidence" value="ECO:0007669"/>
    <property type="project" value="UniProtKB-SubCell"/>
</dbReference>
<comment type="similarity">
    <text evidence="2">Belongs to the acetyltransferase family. ECO subfamily.</text>
</comment>
<keyword evidence="4" id="KW-0808">Transferase</keyword>
<evidence type="ECO:0000259" key="14">
    <source>
        <dbReference type="Pfam" id="PF13880"/>
    </source>
</evidence>
<evidence type="ECO:0000256" key="3">
    <source>
        <dbReference type="ARBA" id="ARBA00022043"/>
    </source>
</evidence>
<evidence type="ECO:0000313" key="15">
    <source>
        <dbReference type="EMBL" id="SCV04957.1"/>
    </source>
</evidence>
<keyword evidence="7" id="KW-0862">Zinc</keyword>
<reference evidence="16" key="1">
    <citation type="submission" date="2016-03" db="EMBL/GenBank/DDBJ databases">
        <authorList>
            <person name="Devillers Hugo."/>
        </authorList>
    </citation>
    <scope>NUCLEOTIDE SEQUENCE [LARGE SCALE GENOMIC DNA]</scope>
</reference>
<protein>
    <recommendedName>
        <fullName evidence="3">N-acetyltransferase ECO1</fullName>
    </recommendedName>
    <alternativeName>
        <fullName evidence="11">Establishment of cohesion protein 1</fullName>
    </alternativeName>
</protein>
<evidence type="ECO:0000256" key="9">
    <source>
        <dbReference type="ARBA" id="ARBA00023306"/>
    </source>
</evidence>
<evidence type="ECO:0000313" key="16">
    <source>
        <dbReference type="Proteomes" id="UP000189911"/>
    </source>
</evidence>
<dbReference type="OrthoDB" id="428854at2759"/>
<keyword evidence="16" id="KW-1185">Reference proteome</keyword>
<dbReference type="GO" id="GO:0061733">
    <property type="term" value="F:protein-lysine-acetyltransferase activity"/>
    <property type="evidence" value="ECO:0007669"/>
    <property type="project" value="TreeGrafter"/>
</dbReference>
<dbReference type="Gene3D" id="3.40.630.30">
    <property type="match status" value="1"/>
</dbReference>
<evidence type="ECO:0000256" key="12">
    <source>
        <dbReference type="SAM" id="MobiDB-lite"/>
    </source>
</evidence>
<feature type="region of interest" description="Disordered" evidence="12">
    <location>
        <begin position="81"/>
        <end position="103"/>
    </location>
</feature>
<name>A0A1G4KK69_9SACH</name>
<organism evidence="15 16">
    <name type="scientific">Lachancea nothofagi CBS 11611</name>
    <dbReference type="NCBI Taxonomy" id="1266666"/>
    <lineage>
        <taxon>Eukaryota</taxon>
        <taxon>Fungi</taxon>
        <taxon>Dikarya</taxon>
        <taxon>Ascomycota</taxon>
        <taxon>Saccharomycotina</taxon>
        <taxon>Saccharomycetes</taxon>
        <taxon>Saccharomycetales</taxon>
        <taxon>Saccharomycetaceae</taxon>
        <taxon>Lachancea</taxon>
    </lineage>
</organism>
<keyword evidence="9" id="KW-0131">Cell cycle</keyword>
<dbReference type="PANTHER" id="PTHR45884">
    <property type="entry name" value="N-ACETYLTRANSFERASE ECO"/>
    <property type="match status" value="1"/>
</dbReference>
<evidence type="ECO:0000259" key="13">
    <source>
        <dbReference type="Pfam" id="PF13878"/>
    </source>
</evidence>
<sequence length="287" mass="32442">MARAGRQSHSTPKSSKRKQSILSFGDEKRQKVYRCPECYMTFSPAACEDVAAHERYHDLHLCGRKWTSQWGDLIQEHSLSKSLTGGLPNSAEESGRSSSQRTRTCDFNAEKDRIVQISKSRRSEVQATLEIMSIVNEELHAPMNENFFWSKHCETDGGHESHQANNNGVALVYVRGGRAIGVVTVEFLNDEEQRGRWMVSDTAEIVPKVRPIFRLGISRIWVCRRQRGQNVATRLLDATRLHAIPGMEVAKWELAWSQPSESGGKLAKSYNSVSHEKSGRILIPCYI</sequence>
<proteinExistence type="inferred from homology"/>
<evidence type="ECO:0000256" key="6">
    <source>
        <dbReference type="ARBA" id="ARBA00022771"/>
    </source>
</evidence>
<dbReference type="GO" id="GO:0008270">
    <property type="term" value="F:zinc ion binding"/>
    <property type="evidence" value="ECO:0007669"/>
    <property type="project" value="UniProtKB-KW"/>
</dbReference>
<dbReference type="EMBL" id="LT598453">
    <property type="protein sequence ID" value="SCV04957.1"/>
    <property type="molecule type" value="Genomic_DNA"/>
</dbReference>
<dbReference type="AlphaFoldDB" id="A0A1G4KK69"/>
<dbReference type="InterPro" id="IPR028005">
    <property type="entry name" value="AcTrfase_ESCO_Znf_dom"/>
</dbReference>
<dbReference type="Pfam" id="PF13878">
    <property type="entry name" value="zf-C2H2_3"/>
    <property type="match status" value="1"/>
</dbReference>
<feature type="region of interest" description="Disordered" evidence="12">
    <location>
        <begin position="1"/>
        <end position="22"/>
    </location>
</feature>
<feature type="domain" description="N-acetyltransferase ESCO acetyl-transferase" evidence="14">
    <location>
        <begin position="215"/>
        <end position="272"/>
    </location>
</feature>
<dbReference type="InterPro" id="IPR016181">
    <property type="entry name" value="Acyl_CoA_acyltransferase"/>
</dbReference>
<dbReference type="GO" id="GO:0000785">
    <property type="term" value="C:chromatin"/>
    <property type="evidence" value="ECO:0007669"/>
    <property type="project" value="TreeGrafter"/>
</dbReference>
<dbReference type="Proteomes" id="UP000189911">
    <property type="component" value="Chromosome G"/>
</dbReference>
<evidence type="ECO:0000256" key="1">
    <source>
        <dbReference type="ARBA" id="ARBA00004123"/>
    </source>
</evidence>
<evidence type="ECO:0000256" key="2">
    <source>
        <dbReference type="ARBA" id="ARBA00005816"/>
    </source>
</evidence>
<evidence type="ECO:0000256" key="4">
    <source>
        <dbReference type="ARBA" id="ARBA00022679"/>
    </source>
</evidence>
<comment type="subcellular location">
    <subcellularLocation>
        <location evidence="1">Nucleus</location>
    </subcellularLocation>
</comment>
<evidence type="ECO:0000256" key="7">
    <source>
        <dbReference type="ARBA" id="ARBA00022833"/>
    </source>
</evidence>
<gene>
    <name evidence="15" type="ORF">LANO_0G15170G</name>
</gene>
<dbReference type="SUPFAM" id="SSF55729">
    <property type="entry name" value="Acyl-CoA N-acyltransferases (Nat)"/>
    <property type="match status" value="1"/>
</dbReference>
<dbReference type="PANTHER" id="PTHR45884:SF2">
    <property type="entry name" value="N-ACETYLTRANSFERASE ECO"/>
    <property type="match status" value="1"/>
</dbReference>
<dbReference type="Pfam" id="PF13880">
    <property type="entry name" value="Acetyltransf_13"/>
    <property type="match status" value="1"/>
</dbReference>
<evidence type="ECO:0000256" key="10">
    <source>
        <dbReference type="ARBA" id="ARBA00023315"/>
    </source>
</evidence>
<evidence type="ECO:0000256" key="5">
    <source>
        <dbReference type="ARBA" id="ARBA00022723"/>
    </source>
</evidence>
<dbReference type="InterPro" id="IPR028009">
    <property type="entry name" value="ESCO_Acetyltransf_dom"/>
</dbReference>
<accession>A0A1G4KK69</accession>
<dbReference type="GO" id="GO:0007064">
    <property type="term" value="P:mitotic sister chromatid cohesion"/>
    <property type="evidence" value="ECO:0007669"/>
    <property type="project" value="TreeGrafter"/>
</dbReference>
<keyword evidence="10" id="KW-0012">Acyltransferase</keyword>
<feature type="domain" description="N-acetyltransferase ESCO zinc-finger" evidence="13">
    <location>
        <begin position="19"/>
        <end position="58"/>
    </location>
</feature>